<dbReference type="STRING" id="525903.Taci_0631"/>
<dbReference type="RefSeq" id="WP_012869383.1">
    <property type="nucleotide sequence ID" value="NC_013522.1"/>
</dbReference>
<dbReference type="HOGENOM" id="CLU_079430_2_1_0"/>
<protein>
    <submittedName>
        <fullName evidence="1">GatB/YqeY domain-containing protein</fullName>
    </submittedName>
</protein>
<dbReference type="Pfam" id="PF09424">
    <property type="entry name" value="YqeY"/>
    <property type="match status" value="1"/>
</dbReference>
<dbReference type="InterPro" id="IPR023168">
    <property type="entry name" value="GatB_Yqey_C_2"/>
</dbReference>
<dbReference type="Proteomes" id="UP000002030">
    <property type="component" value="Chromosome"/>
</dbReference>
<dbReference type="SUPFAM" id="SSF89095">
    <property type="entry name" value="GatB/YqeY motif"/>
    <property type="match status" value="1"/>
</dbReference>
<dbReference type="AlphaFoldDB" id="D1B9B4"/>
<dbReference type="InterPro" id="IPR003789">
    <property type="entry name" value="Asn/Gln_tRNA_amidoTrase-B-like"/>
</dbReference>
<dbReference type="InterPro" id="IPR042184">
    <property type="entry name" value="YqeY/Aim41_N"/>
</dbReference>
<proteinExistence type="predicted"/>
<dbReference type="InterPro" id="IPR019004">
    <property type="entry name" value="YqeY/Aim41"/>
</dbReference>
<dbReference type="GO" id="GO:0016884">
    <property type="term" value="F:carbon-nitrogen ligase activity, with glutamine as amido-N-donor"/>
    <property type="evidence" value="ECO:0007669"/>
    <property type="project" value="InterPro"/>
</dbReference>
<sequence>MKPVDRVQADLVSAMKQRDQLALSVLRMLKSALQVAMTEKGGGGDVSEDAFISIVQRLVKQREEAAEQYRACGASDRAQAEMLEAEFLRRYLPEQLSDRELDELVTREALGLGVTGPKDMGRLMGRIMPLVKGRADGNRVRERVSAYLSSL</sequence>
<dbReference type="PANTHER" id="PTHR28055">
    <property type="entry name" value="ALTERED INHERITANCE OF MITOCHONDRIA PROTEIN 41, MITOCHONDRIAL"/>
    <property type="match status" value="1"/>
</dbReference>
<accession>D1B9B4</accession>
<dbReference type="Gene3D" id="1.10.10.410">
    <property type="match status" value="1"/>
</dbReference>
<reference evidence="1 2" key="1">
    <citation type="journal article" date="2009" name="Stand. Genomic Sci.">
        <title>Complete genome sequence of Thermanaerovibrio acidaminovorans type strain (Su883).</title>
        <authorList>
            <person name="Chovatia M."/>
            <person name="Sikorski J."/>
            <person name="Schroder M."/>
            <person name="Lapidus A."/>
            <person name="Nolan M."/>
            <person name="Tice H."/>
            <person name="Glavina Del Rio T."/>
            <person name="Copeland A."/>
            <person name="Cheng J.F."/>
            <person name="Lucas S."/>
            <person name="Chen F."/>
            <person name="Bruce D."/>
            <person name="Goodwin L."/>
            <person name="Pitluck S."/>
            <person name="Ivanova N."/>
            <person name="Mavromatis K."/>
            <person name="Ovchinnikova G."/>
            <person name="Pati A."/>
            <person name="Chen A."/>
            <person name="Palaniappan K."/>
            <person name="Land M."/>
            <person name="Hauser L."/>
            <person name="Chang Y.J."/>
            <person name="Jeffries C.D."/>
            <person name="Chain P."/>
            <person name="Saunders E."/>
            <person name="Detter J.C."/>
            <person name="Brettin T."/>
            <person name="Rohde M."/>
            <person name="Goker M."/>
            <person name="Spring S."/>
            <person name="Bristow J."/>
            <person name="Markowitz V."/>
            <person name="Hugenholtz P."/>
            <person name="Kyrpides N.C."/>
            <person name="Klenk H.P."/>
            <person name="Eisen J.A."/>
        </authorList>
    </citation>
    <scope>NUCLEOTIDE SEQUENCE [LARGE SCALE GENOMIC DNA]</scope>
    <source>
        <strain evidence="2">ATCC 49978 / DSM 6589 / Su883</strain>
    </source>
</reference>
<dbReference type="KEGG" id="tai:Taci_0631"/>
<dbReference type="PATRIC" id="fig|525903.6.peg.637"/>
<dbReference type="OrthoDB" id="9794041at2"/>
<dbReference type="eggNOG" id="COG1610">
    <property type="taxonomic scope" value="Bacteria"/>
</dbReference>
<keyword evidence="2" id="KW-1185">Reference proteome</keyword>
<organism evidence="1 2">
    <name type="scientific">Thermanaerovibrio acidaminovorans (strain ATCC 49978 / DSM 6589 / Su883)</name>
    <name type="common">Selenomonas acidaminovorans</name>
    <dbReference type="NCBI Taxonomy" id="525903"/>
    <lineage>
        <taxon>Bacteria</taxon>
        <taxon>Thermotogati</taxon>
        <taxon>Synergistota</taxon>
        <taxon>Synergistia</taxon>
        <taxon>Synergistales</taxon>
        <taxon>Synergistaceae</taxon>
        <taxon>Thermanaerovibrio</taxon>
    </lineage>
</organism>
<name>D1B9B4_THEAS</name>
<evidence type="ECO:0000313" key="2">
    <source>
        <dbReference type="Proteomes" id="UP000002030"/>
    </source>
</evidence>
<dbReference type="EnsemblBacteria" id="ACZ18867">
    <property type="protein sequence ID" value="ACZ18867"/>
    <property type="gene ID" value="Taci_0631"/>
</dbReference>
<gene>
    <name evidence="1" type="ordered locus">Taci_0631</name>
</gene>
<dbReference type="EMBL" id="CP001818">
    <property type="protein sequence ID" value="ACZ18867.1"/>
    <property type="molecule type" value="Genomic_DNA"/>
</dbReference>
<dbReference type="Gene3D" id="1.10.1510.10">
    <property type="entry name" value="Uncharacterised protein YqeY/AIM41 PF09424, N-terminal domain"/>
    <property type="match status" value="1"/>
</dbReference>
<dbReference type="PANTHER" id="PTHR28055:SF1">
    <property type="entry name" value="ALTERED INHERITANCE OF MITOCHONDRIA PROTEIN 41, MITOCHONDRIAL"/>
    <property type="match status" value="1"/>
</dbReference>
<evidence type="ECO:0000313" key="1">
    <source>
        <dbReference type="EMBL" id="ACZ18867.1"/>
    </source>
</evidence>